<dbReference type="EMBL" id="CP036339">
    <property type="protein sequence ID" value="QDT72784.1"/>
    <property type="molecule type" value="Genomic_DNA"/>
</dbReference>
<keyword evidence="3 6" id="KW-0560">Oxidoreductase</keyword>
<feature type="domain" description="Aldehyde dehydrogenase" evidence="5">
    <location>
        <begin position="34"/>
        <end position="490"/>
    </location>
</feature>
<evidence type="ECO:0000256" key="2">
    <source>
        <dbReference type="ARBA" id="ARBA00011881"/>
    </source>
</evidence>
<dbReference type="AlphaFoldDB" id="A0A517TWN2"/>
<keyword evidence="7" id="KW-1185">Reference proteome</keyword>
<dbReference type="InterPro" id="IPR016161">
    <property type="entry name" value="Ald_DH/histidinol_DH"/>
</dbReference>
<accession>A0A517TWN2</accession>
<dbReference type="Gene3D" id="3.40.605.10">
    <property type="entry name" value="Aldehyde Dehydrogenase, Chain A, domain 1"/>
    <property type="match status" value="1"/>
</dbReference>
<dbReference type="PANTHER" id="PTHR43521">
    <property type="entry name" value="ALPHA-AMINOADIPIC SEMIALDEHYDE DEHYDROGENASE"/>
    <property type="match status" value="1"/>
</dbReference>
<keyword evidence="4" id="KW-0520">NAD</keyword>
<dbReference type="KEGG" id="llh:I41_19670"/>
<dbReference type="GO" id="GO:0036243">
    <property type="term" value="F:succinate-semialdehyde dehydrogenase (NADP+) activity"/>
    <property type="evidence" value="ECO:0007669"/>
    <property type="project" value="UniProtKB-EC"/>
</dbReference>
<proteinExistence type="inferred from homology"/>
<dbReference type="PANTHER" id="PTHR43521:SF1">
    <property type="entry name" value="ALPHA-AMINOADIPIC SEMIALDEHYDE DEHYDROGENASE"/>
    <property type="match status" value="1"/>
</dbReference>
<evidence type="ECO:0000256" key="1">
    <source>
        <dbReference type="ARBA" id="ARBA00009986"/>
    </source>
</evidence>
<dbReference type="GO" id="GO:0004029">
    <property type="term" value="F:aldehyde dehydrogenase (NAD+) activity"/>
    <property type="evidence" value="ECO:0007669"/>
    <property type="project" value="InterPro"/>
</dbReference>
<protein>
    <submittedName>
        <fullName evidence="6">Succinate-semialdehyde dehydrogenase [NADP(+)]</fullName>
        <ecNumber evidence="6">1.2.1.79</ecNumber>
    </submittedName>
</protein>
<dbReference type="CDD" id="cd07130">
    <property type="entry name" value="ALDH_F7_AASADH"/>
    <property type="match status" value="1"/>
</dbReference>
<dbReference type="Proteomes" id="UP000317909">
    <property type="component" value="Chromosome"/>
</dbReference>
<evidence type="ECO:0000313" key="6">
    <source>
        <dbReference type="EMBL" id="QDT72784.1"/>
    </source>
</evidence>
<dbReference type="InterPro" id="IPR016162">
    <property type="entry name" value="Ald_DH_N"/>
</dbReference>
<evidence type="ECO:0000313" key="7">
    <source>
        <dbReference type="Proteomes" id="UP000317909"/>
    </source>
</evidence>
<dbReference type="InterPro" id="IPR016163">
    <property type="entry name" value="Ald_DH_C"/>
</dbReference>
<reference evidence="6 7" key="1">
    <citation type="submission" date="2019-02" db="EMBL/GenBank/DDBJ databases">
        <title>Deep-cultivation of Planctomycetes and their phenomic and genomic characterization uncovers novel biology.</title>
        <authorList>
            <person name="Wiegand S."/>
            <person name="Jogler M."/>
            <person name="Boedeker C."/>
            <person name="Pinto D."/>
            <person name="Vollmers J."/>
            <person name="Rivas-Marin E."/>
            <person name="Kohn T."/>
            <person name="Peeters S.H."/>
            <person name="Heuer A."/>
            <person name="Rast P."/>
            <person name="Oberbeckmann S."/>
            <person name="Bunk B."/>
            <person name="Jeske O."/>
            <person name="Meyerdierks A."/>
            <person name="Storesund J.E."/>
            <person name="Kallscheuer N."/>
            <person name="Luecker S."/>
            <person name="Lage O.M."/>
            <person name="Pohl T."/>
            <person name="Merkel B.J."/>
            <person name="Hornburger P."/>
            <person name="Mueller R.-W."/>
            <person name="Bruemmer F."/>
            <person name="Labrenz M."/>
            <person name="Spormann A.M."/>
            <person name="Op den Camp H."/>
            <person name="Overmann J."/>
            <person name="Amann R."/>
            <person name="Jetten M.S.M."/>
            <person name="Mascher T."/>
            <person name="Medema M.H."/>
            <person name="Devos D.P."/>
            <person name="Kaster A.-K."/>
            <person name="Ovreas L."/>
            <person name="Rohde M."/>
            <person name="Galperin M.Y."/>
            <person name="Jogler C."/>
        </authorList>
    </citation>
    <scope>NUCLEOTIDE SEQUENCE [LARGE SCALE GENOMIC DNA]</scope>
    <source>
        <strain evidence="6 7">I41</strain>
    </source>
</reference>
<evidence type="ECO:0000256" key="3">
    <source>
        <dbReference type="ARBA" id="ARBA00023002"/>
    </source>
</evidence>
<name>A0A517TWN2_9BACT</name>
<evidence type="ECO:0000256" key="4">
    <source>
        <dbReference type="ARBA" id="ARBA00023027"/>
    </source>
</evidence>
<dbReference type="EC" id="1.2.1.79" evidence="6"/>
<sequence>MNAAVVKALEALGVDCAVRAVSNGADWQVGRGAPIVKHSPIDGSALAEFAGADVTQVDAAIDAAAEAFLKWRVVPAPVRGAFVRQFGEQLRKYKTELATIVSWEAGKITQEALGEVQEMIDICEFAVGLSRQLYGKTIASERPGHRLMEQWHPLGPVGVISAFNFPVAVWAWNAAIAWVCGDPIVWKPSEKTPLCAIACQALFQKSLAEAKGVPAGISTLVIGGADVGKQLTASPKVPLVSATGSVPMGRAVAEVVAKRLGRSLLELGGNNGMIVTPSADLDLAVRSIVFAAVGTCGQRCTTLRRLIVHESIADELRDRLLKVYAKLPIGDPTAAGTLIGPLVDEGAAMQFDAALAAAKEQGGVIHGGGRVTENVPNGGAYVRPALVEIDAKAAIVQHETFAPILYVMRYKNLDEAIATHNNVPQGLSSAILTSDVREAELFCSPAGSDCGIVNVNIGTSGAEIGGAFGGEKETGGGRESGSDSWKQYMRRVTNTVNYSRDLPLAQGIKFDV</sequence>
<dbReference type="SUPFAM" id="SSF53720">
    <property type="entry name" value="ALDH-like"/>
    <property type="match status" value="1"/>
</dbReference>
<dbReference type="FunFam" id="3.40.309.10:FF:000018">
    <property type="entry name" value="Alpha-aminoadipic semialdehyde dehydrogenase"/>
    <property type="match status" value="1"/>
</dbReference>
<comment type="subunit">
    <text evidence="2">Homotetramer.</text>
</comment>
<dbReference type="InterPro" id="IPR015590">
    <property type="entry name" value="Aldehyde_DH_dom"/>
</dbReference>
<gene>
    <name evidence="6" type="primary">gabD</name>
    <name evidence="6" type="ORF">I41_19670</name>
</gene>
<dbReference type="RefSeq" id="WP_145432318.1">
    <property type="nucleotide sequence ID" value="NZ_CP036339.1"/>
</dbReference>
<dbReference type="Pfam" id="PF00171">
    <property type="entry name" value="Aldedh"/>
    <property type="match status" value="1"/>
</dbReference>
<dbReference type="OrthoDB" id="4503395at2"/>
<organism evidence="6 7">
    <name type="scientific">Lacipirellula limnantheis</name>
    <dbReference type="NCBI Taxonomy" id="2528024"/>
    <lineage>
        <taxon>Bacteria</taxon>
        <taxon>Pseudomonadati</taxon>
        <taxon>Planctomycetota</taxon>
        <taxon>Planctomycetia</taxon>
        <taxon>Pirellulales</taxon>
        <taxon>Lacipirellulaceae</taxon>
        <taxon>Lacipirellula</taxon>
    </lineage>
</organism>
<dbReference type="InterPro" id="IPR044638">
    <property type="entry name" value="ALDH7A1-like"/>
</dbReference>
<comment type="similarity">
    <text evidence="1">Belongs to the aldehyde dehydrogenase family.</text>
</comment>
<dbReference type="Gene3D" id="3.40.309.10">
    <property type="entry name" value="Aldehyde Dehydrogenase, Chain A, domain 2"/>
    <property type="match status" value="1"/>
</dbReference>
<evidence type="ECO:0000259" key="5">
    <source>
        <dbReference type="Pfam" id="PF00171"/>
    </source>
</evidence>